<gene>
    <name evidence="5" type="primary">pcaG</name>
    <name evidence="5" type="ORF">CNF02_07375</name>
</gene>
<keyword evidence="2 5" id="KW-0223">Dioxygenase</keyword>
<dbReference type="Proteomes" id="UP000219329">
    <property type="component" value="Unassembled WGS sequence"/>
</dbReference>
<dbReference type="SUPFAM" id="SSF49482">
    <property type="entry name" value="Aromatic compound dioxygenase"/>
    <property type="match status" value="1"/>
</dbReference>
<evidence type="ECO:0000313" key="5">
    <source>
        <dbReference type="EMBL" id="PDH33840.1"/>
    </source>
</evidence>
<dbReference type="Pfam" id="PF00775">
    <property type="entry name" value="Dioxygenase_C"/>
    <property type="match status" value="1"/>
</dbReference>
<organism evidence="5 6">
    <name type="scientific">OM182 bacterium MED-G28</name>
    <dbReference type="NCBI Taxonomy" id="1986256"/>
    <lineage>
        <taxon>Bacteria</taxon>
        <taxon>Pseudomonadati</taxon>
        <taxon>Pseudomonadota</taxon>
        <taxon>Gammaproteobacteria</taxon>
        <taxon>OMG group</taxon>
        <taxon>OM182 clade</taxon>
    </lineage>
</organism>
<dbReference type="PANTHER" id="PTHR33711">
    <property type="entry name" value="DIOXYGENASE, PUTATIVE (AFU_ORTHOLOGUE AFUA_2G02910)-RELATED"/>
    <property type="match status" value="1"/>
</dbReference>
<protein>
    <submittedName>
        <fullName evidence="5">Protocatechuate 3,4-dioxygenase subunit alpha</fullName>
    </submittedName>
</protein>
<evidence type="ECO:0000256" key="2">
    <source>
        <dbReference type="ARBA" id="ARBA00022964"/>
    </source>
</evidence>
<dbReference type="InterPro" id="IPR015889">
    <property type="entry name" value="Intradiol_dOase_core"/>
</dbReference>
<evidence type="ECO:0000256" key="1">
    <source>
        <dbReference type="ARBA" id="ARBA00007825"/>
    </source>
</evidence>
<dbReference type="NCBIfam" id="TIGR02423">
    <property type="entry name" value="protocat_alph"/>
    <property type="match status" value="1"/>
</dbReference>
<name>A0A2A5WBI9_9GAMM</name>
<accession>A0A2A5WBI9</accession>
<reference evidence="5 6" key="1">
    <citation type="submission" date="2017-08" db="EMBL/GenBank/DDBJ databases">
        <title>Fine stratification of microbial communities through a metagenomic profile of the photic zone.</title>
        <authorList>
            <person name="Haro-Moreno J.M."/>
            <person name="Lopez-Perez M."/>
            <person name="De La Torre J."/>
            <person name="Picazo A."/>
            <person name="Camacho A."/>
            <person name="Rodriguez-Valera F."/>
        </authorList>
    </citation>
    <scope>NUCLEOTIDE SEQUENCE [LARGE SCALE GENOMIC DNA]</scope>
    <source>
        <strain evidence="5">MED-G28</strain>
    </source>
</reference>
<dbReference type="AlphaFoldDB" id="A0A2A5WBI9"/>
<feature type="domain" description="Intradiol ring-cleavage dioxygenases" evidence="4">
    <location>
        <begin position="16"/>
        <end position="111"/>
    </location>
</feature>
<dbReference type="InterPro" id="IPR000627">
    <property type="entry name" value="Intradiol_dOase_C"/>
</dbReference>
<dbReference type="Gene3D" id="2.60.130.10">
    <property type="entry name" value="Aromatic compound dioxygenase"/>
    <property type="match status" value="1"/>
</dbReference>
<dbReference type="GO" id="GO:0018578">
    <property type="term" value="F:protocatechuate 3,4-dioxygenase activity"/>
    <property type="evidence" value="ECO:0007669"/>
    <property type="project" value="InterPro"/>
</dbReference>
<comment type="similarity">
    <text evidence="1">Belongs to the intradiol ring-cleavage dioxygenase family.</text>
</comment>
<dbReference type="InterPro" id="IPR012786">
    <property type="entry name" value="Protocat_dOase_a"/>
</dbReference>
<proteinExistence type="inferred from homology"/>
<keyword evidence="3" id="KW-0560">Oxidoreductase</keyword>
<sequence length="189" mass="20643">MASKFTRGLTPSQTVGPFFTTALTASGNNTFVSPVDNEVSGVGQKINLHGRVLDGNGDPISDALIEIWQADSQGNLTSSDFLGFARSDTSSNSESSYFFTTIKPGAVNKSDAPHISVIVTMRGLLTHVYTRLYFSDELEANQQDSVLNHVPENRRATLIARRAENKLVPSYHFDIHMQGENETVFFGGL</sequence>
<evidence type="ECO:0000256" key="3">
    <source>
        <dbReference type="ARBA" id="ARBA00023002"/>
    </source>
</evidence>
<evidence type="ECO:0000313" key="6">
    <source>
        <dbReference type="Proteomes" id="UP000219329"/>
    </source>
</evidence>
<evidence type="ECO:0000259" key="4">
    <source>
        <dbReference type="Pfam" id="PF00775"/>
    </source>
</evidence>
<dbReference type="PANTHER" id="PTHR33711:SF9">
    <property type="entry name" value="PROTOCATECHUATE 3,4-DIOXYGENASE ALPHA CHAIN"/>
    <property type="match status" value="1"/>
</dbReference>
<comment type="caution">
    <text evidence="5">The sequence shown here is derived from an EMBL/GenBank/DDBJ whole genome shotgun (WGS) entry which is preliminary data.</text>
</comment>
<dbReference type="GO" id="GO:0008199">
    <property type="term" value="F:ferric iron binding"/>
    <property type="evidence" value="ECO:0007669"/>
    <property type="project" value="InterPro"/>
</dbReference>
<dbReference type="InterPro" id="IPR050770">
    <property type="entry name" value="Intradiol_RC_Dioxygenase"/>
</dbReference>
<dbReference type="EMBL" id="NTJZ01000006">
    <property type="protein sequence ID" value="PDH33840.1"/>
    <property type="molecule type" value="Genomic_DNA"/>
</dbReference>